<comment type="subcellular location">
    <subcellularLocation>
        <location evidence="1">Cytoplasm</location>
        <location evidence="1">Cytosol</location>
    </subcellularLocation>
</comment>
<comment type="similarity">
    <text evidence="2">Belongs to the FliS family.</text>
</comment>
<keyword evidence="6" id="KW-0282">Flagellum</keyword>
<evidence type="ECO:0000313" key="7">
    <source>
        <dbReference type="Proteomes" id="UP000614424"/>
    </source>
</evidence>
<evidence type="ECO:0000256" key="2">
    <source>
        <dbReference type="ARBA" id="ARBA00008787"/>
    </source>
</evidence>
<gene>
    <name evidence="6" type="primary">fliS</name>
    <name evidence="6" type="ORF">H8E41_04960</name>
</gene>
<dbReference type="AlphaFoldDB" id="A0A8J6NCT1"/>
<dbReference type="CDD" id="cd16098">
    <property type="entry name" value="FliS"/>
    <property type="match status" value="1"/>
</dbReference>
<dbReference type="GO" id="GO:0005829">
    <property type="term" value="C:cytosol"/>
    <property type="evidence" value="ECO:0007669"/>
    <property type="project" value="UniProtKB-SubCell"/>
</dbReference>
<keyword evidence="6" id="KW-0969">Cilium</keyword>
<dbReference type="SUPFAM" id="SSF101116">
    <property type="entry name" value="Flagellar export chaperone FliS"/>
    <property type="match status" value="1"/>
</dbReference>
<evidence type="ECO:0000256" key="4">
    <source>
        <dbReference type="ARBA" id="ARBA00022795"/>
    </source>
</evidence>
<evidence type="ECO:0000256" key="1">
    <source>
        <dbReference type="ARBA" id="ARBA00004514"/>
    </source>
</evidence>
<dbReference type="InterPro" id="IPR036584">
    <property type="entry name" value="FliS_sf"/>
</dbReference>
<dbReference type="GO" id="GO:0071973">
    <property type="term" value="P:bacterial-type flagellum-dependent cell motility"/>
    <property type="evidence" value="ECO:0007669"/>
    <property type="project" value="TreeGrafter"/>
</dbReference>
<sequence length="151" mass="16606">MYQSQKAVCGAYQKNDLANLTPGQIIARLYQALELSLKRARGALVDRDVSRQGEQMSRALAIIGELQSSLNLEAGGEIGENLNNLYFYLIEEISKANLSKDVKHLDNSIATVKPLTEAWVELAEGKANENSVRTGGRPVEARPRVAFQATF</sequence>
<dbReference type="PANTHER" id="PTHR34773">
    <property type="entry name" value="FLAGELLAR SECRETION CHAPERONE FLIS"/>
    <property type="match status" value="1"/>
</dbReference>
<keyword evidence="4" id="KW-1005">Bacterial flagellum biogenesis</keyword>
<evidence type="ECO:0000313" key="6">
    <source>
        <dbReference type="EMBL" id="MBC8317232.1"/>
    </source>
</evidence>
<keyword evidence="5" id="KW-0143">Chaperone</keyword>
<keyword evidence="3" id="KW-0963">Cytoplasm</keyword>
<dbReference type="GO" id="GO:0044780">
    <property type="term" value="P:bacterial-type flagellum assembly"/>
    <property type="evidence" value="ECO:0007669"/>
    <property type="project" value="InterPro"/>
</dbReference>
<dbReference type="Proteomes" id="UP000614424">
    <property type="component" value="Unassembled WGS sequence"/>
</dbReference>
<dbReference type="EMBL" id="JACNJZ010000077">
    <property type="protein sequence ID" value="MBC8317232.1"/>
    <property type="molecule type" value="Genomic_DNA"/>
</dbReference>
<protein>
    <submittedName>
        <fullName evidence="6">Flagellar export chaperone FliS</fullName>
    </submittedName>
</protein>
<organism evidence="6 7">
    <name type="scientific">Candidatus Desulfobia pelagia</name>
    <dbReference type="NCBI Taxonomy" id="2841692"/>
    <lineage>
        <taxon>Bacteria</taxon>
        <taxon>Pseudomonadati</taxon>
        <taxon>Thermodesulfobacteriota</taxon>
        <taxon>Desulfobulbia</taxon>
        <taxon>Desulfobulbales</taxon>
        <taxon>Desulfobulbaceae</taxon>
        <taxon>Candidatus Desulfobia</taxon>
    </lineage>
</organism>
<dbReference type="Gene3D" id="1.20.120.340">
    <property type="entry name" value="Flagellar protein FliS"/>
    <property type="match status" value="1"/>
</dbReference>
<dbReference type="Pfam" id="PF02561">
    <property type="entry name" value="FliS"/>
    <property type="match status" value="1"/>
</dbReference>
<evidence type="ECO:0000256" key="3">
    <source>
        <dbReference type="ARBA" id="ARBA00022490"/>
    </source>
</evidence>
<reference evidence="6 7" key="1">
    <citation type="submission" date="2020-08" db="EMBL/GenBank/DDBJ databases">
        <title>Bridging the membrane lipid divide: bacteria of the FCB group superphylum have the potential to synthesize archaeal ether lipids.</title>
        <authorList>
            <person name="Villanueva L."/>
            <person name="Von Meijenfeldt F.A.B."/>
            <person name="Westbye A.B."/>
            <person name="Yadav S."/>
            <person name="Hopmans E.C."/>
            <person name="Dutilh B.E."/>
            <person name="Sinninghe Damste J.S."/>
        </authorList>
    </citation>
    <scope>NUCLEOTIDE SEQUENCE [LARGE SCALE GENOMIC DNA]</scope>
    <source>
        <strain evidence="6">NIOZ-UU47</strain>
    </source>
</reference>
<comment type="caution">
    <text evidence="6">The sequence shown here is derived from an EMBL/GenBank/DDBJ whole genome shotgun (WGS) entry which is preliminary data.</text>
</comment>
<accession>A0A8J6NCT1</accession>
<name>A0A8J6NCT1_9BACT</name>
<dbReference type="InterPro" id="IPR003713">
    <property type="entry name" value="FliS"/>
</dbReference>
<keyword evidence="6" id="KW-0966">Cell projection</keyword>
<dbReference type="NCBIfam" id="TIGR00208">
    <property type="entry name" value="fliS"/>
    <property type="match status" value="1"/>
</dbReference>
<dbReference type="PANTHER" id="PTHR34773:SF1">
    <property type="entry name" value="FLAGELLAR SECRETION CHAPERONE FLIS"/>
    <property type="match status" value="1"/>
</dbReference>
<evidence type="ECO:0000256" key="5">
    <source>
        <dbReference type="ARBA" id="ARBA00023186"/>
    </source>
</evidence>
<proteinExistence type="inferred from homology"/>